<evidence type="ECO:0000256" key="1">
    <source>
        <dbReference type="SAM" id="MobiDB-lite"/>
    </source>
</evidence>
<evidence type="ECO:0000256" key="2">
    <source>
        <dbReference type="SAM" id="SignalP"/>
    </source>
</evidence>
<name>A0A0A0ENN7_9GAMM</name>
<evidence type="ECO:0000259" key="4">
    <source>
        <dbReference type="Pfam" id="PF13739"/>
    </source>
</evidence>
<gene>
    <name evidence="5" type="ORF">N792_08830</name>
</gene>
<dbReference type="PROSITE" id="PS51257">
    <property type="entry name" value="PROKAR_LIPOPROTEIN"/>
    <property type="match status" value="1"/>
</dbReference>
<dbReference type="InterPro" id="IPR025303">
    <property type="entry name" value="PdaC"/>
</dbReference>
<comment type="caution">
    <text evidence="5">The sequence shown here is derived from an EMBL/GenBank/DDBJ whole genome shotgun (WGS) entry which is preliminary data.</text>
</comment>
<dbReference type="Gene3D" id="3.90.640.20">
    <property type="entry name" value="Heat-shock cognate protein, ATPase"/>
    <property type="match status" value="1"/>
</dbReference>
<organism evidence="5 6">
    <name type="scientific">Lysobacter concretionis Ko07 = DSM 16239</name>
    <dbReference type="NCBI Taxonomy" id="1122185"/>
    <lineage>
        <taxon>Bacteria</taxon>
        <taxon>Pseudomonadati</taxon>
        <taxon>Pseudomonadota</taxon>
        <taxon>Gammaproteobacteria</taxon>
        <taxon>Lysobacterales</taxon>
        <taxon>Lysobacteraceae</taxon>
        <taxon>Novilysobacter</taxon>
    </lineage>
</organism>
<dbReference type="Gene3D" id="3.30.565.40">
    <property type="entry name" value="Fervidobacterium nodosum Rt17-B1 like"/>
    <property type="match status" value="1"/>
</dbReference>
<dbReference type="Pfam" id="PF13739">
    <property type="entry name" value="PdaC"/>
    <property type="match status" value="1"/>
</dbReference>
<dbReference type="InterPro" id="IPR037126">
    <property type="entry name" value="PdaC/RsiV-like_sf"/>
</dbReference>
<dbReference type="eggNOG" id="ENOG5031DQ0">
    <property type="taxonomic scope" value="Bacteria"/>
</dbReference>
<evidence type="ECO:0000313" key="5">
    <source>
        <dbReference type="EMBL" id="KGM51753.1"/>
    </source>
</evidence>
<sequence length="286" mass="30338">MRNSRLACAVAIVLLATVAGCNRDSSSTMSGTEPAVATDAQTEVEPDASVPDVDLTDVVETNAQYVIGISYPPSASKYPELAAQLKGYADAARDELMQAVAAQPQGEAASAALYDLSLSFTEVLETPEVVAYAADGSSYTGGAHGMPLLARFVWLPKQRQMLTADRLVPDAAGWQAVSAYAREQLHTALSQRIDAEDLSPAERAELVRNAGRMIDDGTTADAENFSQFEPLAGPDGKLRGLRFVFPPYQVGPYSDGMQSVEVPASVLFPHVAPAYRGLFEGGSPSH</sequence>
<accession>A0A0A0ENN7</accession>
<proteinExistence type="predicted"/>
<evidence type="ECO:0000313" key="6">
    <source>
        <dbReference type="Proteomes" id="UP000030017"/>
    </source>
</evidence>
<feature type="chain" id="PRO_5001962311" evidence="2">
    <location>
        <begin position="22"/>
        <end position="286"/>
    </location>
</feature>
<protein>
    <submittedName>
        <fullName evidence="5">Uncharacterized protein</fullName>
    </submittedName>
</protein>
<keyword evidence="6" id="KW-1185">Reference proteome</keyword>
<dbReference type="InterPro" id="IPR021729">
    <property type="entry name" value="DUF3298"/>
</dbReference>
<dbReference type="OrthoDB" id="5637at2"/>
<dbReference type="STRING" id="1122185.N792_08830"/>
<feature type="domain" description="Deacetylase PdaC" evidence="4">
    <location>
        <begin position="61"/>
        <end position="146"/>
    </location>
</feature>
<dbReference type="Proteomes" id="UP000030017">
    <property type="component" value="Unassembled WGS sequence"/>
</dbReference>
<feature type="domain" description="DUF3298" evidence="3">
    <location>
        <begin position="237"/>
        <end position="264"/>
    </location>
</feature>
<reference evidence="5 6" key="1">
    <citation type="submission" date="2013-08" db="EMBL/GenBank/DDBJ databases">
        <title>Genome sequencing of Lysobacter.</title>
        <authorList>
            <person name="Zhang S."/>
            <person name="Wang G."/>
        </authorList>
    </citation>
    <scope>NUCLEOTIDE SEQUENCE [LARGE SCALE GENOMIC DNA]</scope>
    <source>
        <strain evidence="5 6">Ko07</strain>
    </source>
</reference>
<dbReference type="AlphaFoldDB" id="A0A0A0ENN7"/>
<feature type="signal peptide" evidence="2">
    <location>
        <begin position="1"/>
        <end position="21"/>
    </location>
</feature>
<dbReference type="Pfam" id="PF11738">
    <property type="entry name" value="DUF3298"/>
    <property type="match status" value="1"/>
</dbReference>
<feature type="region of interest" description="Disordered" evidence="1">
    <location>
        <begin position="23"/>
        <end position="47"/>
    </location>
</feature>
<keyword evidence="2" id="KW-0732">Signal</keyword>
<dbReference type="EMBL" id="AVPS01000005">
    <property type="protein sequence ID" value="KGM51753.1"/>
    <property type="molecule type" value="Genomic_DNA"/>
</dbReference>
<dbReference type="RefSeq" id="WP_052103660.1">
    <property type="nucleotide sequence ID" value="NZ_AVPS01000005.1"/>
</dbReference>
<evidence type="ECO:0000259" key="3">
    <source>
        <dbReference type="Pfam" id="PF11738"/>
    </source>
</evidence>